<feature type="non-terminal residue" evidence="1">
    <location>
        <position position="126"/>
    </location>
</feature>
<accession>A0ACA9LPK6</accession>
<proteinExistence type="predicted"/>
<gene>
    <name evidence="1" type="ORF">SPELUC_LOCUS4877</name>
</gene>
<evidence type="ECO:0000313" key="2">
    <source>
        <dbReference type="Proteomes" id="UP000789366"/>
    </source>
</evidence>
<organism evidence="1 2">
    <name type="scientific">Cetraspora pellucida</name>
    <dbReference type="NCBI Taxonomy" id="1433469"/>
    <lineage>
        <taxon>Eukaryota</taxon>
        <taxon>Fungi</taxon>
        <taxon>Fungi incertae sedis</taxon>
        <taxon>Mucoromycota</taxon>
        <taxon>Glomeromycotina</taxon>
        <taxon>Glomeromycetes</taxon>
        <taxon>Diversisporales</taxon>
        <taxon>Gigasporaceae</taxon>
        <taxon>Cetraspora</taxon>
    </lineage>
</organism>
<evidence type="ECO:0000313" key="1">
    <source>
        <dbReference type="EMBL" id="CAG8542845.1"/>
    </source>
</evidence>
<keyword evidence="2" id="KW-1185">Reference proteome</keyword>
<protein>
    <submittedName>
        <fullName evidence="1">4440_t:CDS:1</fullName>
    </submittedName>
</protein>
<sequence>MYVTILKTYHENRSRETDDYSSDLDTYSDNTSECKSDNCSDYESDIETSTIEAKKGISLLDAYKREELADKLVIQVEQDKYKKFSVIDDISEVYRVSGVNECINEQQALRPVIDIDAPLGDIKAEK</sequence>
<dbReference type="EMBL" id="CAJVPW010004603">
    <property type="protein sequence ID" value="CAG8542845.1"/>
    <property type="molecule type" value="Genomic_DNA"/>
</dbReference>
<reference evidence="1" key="1">
    <citation type="submission" date="2021-06" db="EMBL/GenBank/DDBJ databases">
        <authorList>
            <person name="Kallberg Y."/>
            <person name="Tangrot J."/>
            <person name="Rosling A."/>
        </authorList>
    </citation>
    <scope>NUCLEOTIDE SEQUENCE</scope>
    <source>
        <strain evidence="1">28 12/20/2015</strain>
    </source>
</reference>
<name>A0ACA9LPK6_9GLOM</name>
<comment type="caution">
    <text evidence="1">The sequence shown here is derived from an EMBL/GenBank/DDBJ whole genome shotgun (WGS) entry which is preliminary data.</text>
</comment>
<dbReference type="Proteomes" id="UP000789366">
    <property type="component" value="Unassembled WGS sequence"/>
</dbReference>